<evidence type="ECO:0000313" key="4">
    <source>
        <dbReference type="WBParaSite" id="PEQ_0000803001-mRNA-1"/>
    </source>
</evidence>
<evidence type="ECO:0000313" key="3">
    <source>
        <dbReference type="Proteomes" id="UP000887564"/>
    </source>
</evidence>
<keyword evidence="1" id="KW-1133">Transmembrane helix</keyword>
<feature type="domain" description="NAD(P)-binding" evidence="2">
    <location>
        <begin position="22"/>
        <end position="93"/>
    </location>
</feature>
<dbReference type="SUPFAM" id="SSF51735">
    <property type="entry name" value="NAD(P)-binding Rossmann-fold domains"/>
    <property type="match status" value="1"/>
</dbReference>
<dbReference type="Proteomes" id="UP000887564">
    <property type="component" value="Unplaced"/>
</dbReference>
<keyword evidence="1" id="KW-0472">Membrane</keyword>
<reference evidence="4" key="1">
    <citation type="submission" date="2022-11" db="UniProtKB">
        <authorList>
            <consortium name="WormBaseParasite"/>
        </authorList>
    </citation>
    <scope>IDENTIFICATION</scope>
</reference>
<feature type="transmembrane region" description="Helical" evidence="1">
    <location>
        <begin position="21"/>
        <end position="42"/>
    </location>
</feature>
<evidence type="ECO:0000259" key="2">
    <source>
        <dbReference type="Pfam" id="PF16363"/>
    </source>
</evidence>
<evidence type="ECO:0000256" key="1">
    <source>
        <dbReference type="SAM" id="Phobius"/>
    </source>
</evidence>
<dbReference type="Pfam" id="PF16363">
    <property type="entry name" value="GDP_Man_Dehyd"/>
    <property type="match status" value="2"/>
</dbReference>
<name>A0A914S142_PAREQ</name>
<accession>A0A914S142</accession>
<feature type="domain" description="NAD(P)-binding" evidence="2">
    <location>
        <begin position="94"/>
        <end position="144"/>
    </location>
</feature>
<organism evidence="3 4">
    <name type="scientific">Parascaris equorum</name>
    <name type="common">Equine roundworm</name>
    <dbReference type="NCBI Taxonomy" id="6256"/>
    <lineage>
        <taxon>Eukaryota</taxon>
        <taxon>Metazoa</taxon>
        <taxon>Ecdysozoa</taxon>
        <taxon>Nematoda</taxon>
        <taxon>Chromadorea</taxon>
        <taxon>Rhabditida</taxon>
        <taxon>Spirurina</taxon>
        <taxon>Ascaridomorpha</taxon>
        <taxon>Ascaridoidea</taxon>
        <taxon>Ascarididae</taxon>
        <taxon>Parascaris</taxon>
    </lineage>
</organism>
<dbReference type="GO" id="GO:0003824">
    <property type="term" value="F:catalytic activity"/>
    <property type="evidence" value="ECO:0007669"/>
    <property type="project" value="UniProtKB-ARBA"/>
</dbReference>
<keyword evidence="1" id="KW-0812">Transmembrane</keyword>
<dbReference type="PANTHER" id="PTHR43000">
    <property type="entry name" value="DTDP-D-GLUCOSE 4,6-DEHYDRATASE-RELATED"/>
    <property type="match status" value="1"/>
</dbReference>
<dbReference type="AlphaFoldDB" id="A0A914S142"/>
<dbReference type="Gene3D" id="3.40.50.720">
    <property type="entry name" value="NAD(P)-binding Rossmann-like Domain"/>
    <property type="match status" value="2"/>
</dbReference>
<keyword evidence="3" id="KW-1185">Reference proteome</keyword>
<dbReference type="WBParaSite" id="PEQ_0000803001-mRNA-1">
    <property type="protein sequence ID" value="PEQ_0000803001-mRNA-1"/>
    <property type="gene ID" value="PEQ_0000803001"/>
</dbReference>
<dbReference type="InterPro" id="IPR016040">
    <property type="entry name" value="NAD(P)-bd_dom"/>
</dbReference>
<dbReference type="InterPro" id="IPR036291">
    <property type="entry name" value="NAD(P)-bd_dom_sf"/>
</dbReference>
<proteinExistence type="predicted"/>
<sequence length="144" mass="16314">MHKISKRAIPLLLAMYKPKKALVTGGCGFIGSNFINYIFHVWPDVHFVNLDKLILNSDAHYVDEEVRSSERYQLVTADIRNSEVVRRILNENEFLDAVQEYGAVKRFIHISTDEVYGDSNLSADEKGKLEDSVLLPGNPYAATK</sequence>
<protein>
    <submittedName>
        <fullName evidence="4">NAD(P)-binding domain-containing protein</fullName>
    </submittedName>
</protein>